<evidence type="ECO:0000259" key="4">
    <source>
        <dbReference type="Pfam" id="PF00593"/>
    </source>
</evidence>
<proteinExistence type="predicted"/>
<evidence type="ECO:0000313" key="5">
    <source>
        <dbReference type="EMBL" id="MPN07771.1"/>
    </source>
</evidence>
<dbReference type="InterPro" id="IPR036942">
    <property type="entry name" value="Beta-barrel_TonB_sf"/>
</dbReference>
<feature type="domain" description="TonB-dependent receptor-like beta-barrel" evidence="4">
    <location>
        <begin position="7"/>
        <end position="75"/>
    </location>
</feature>
<dbReference type="InterPro" id="IPR000531">
    <property type="entry name" value="Beta-barrel_TonB"/>
</dbReference>
<dbReference type="EMBL" id="VSSQ01053776">
    <property type="protein sequence ID" value="MPN07771.1"/>
    <property type="molecule type" value="Genomic_DNA"/>
</dbReference>
<dbReference type="Gene3D" id="2.40.170.20">
    <property type="entry name" value="TonB-dependent receptor, beta-barrel domain"/>
    <property type="match status" value="1"/>
</dbReference>
<dbReference type="SUPFAM" id="SSF56935">
    <property type="entry name" value="Porins"/>
    <property type="match status" value="1"/>
</dbReference>
<comment type="caution">
    <text evidence="5">The sequence shown here is derived from an EMBL/GenBank/DDBJ whole genome shotgun (WGS) entry which is preliminary data.</text>
</comment>
<evidence type="ECO:0000256" key="2">
    <source>
        <dbReference type="ARBA" id="ARBA00023136"/>
    </source>
</evidence>
<sequence>MYIESVTPRVKANLSLNYNLGRLNVFLRNVYFGEVEAATNTVADYQTYDPKIITDLSTSYAFTKSLRVTVGANNLFDVYPDKNKGSNVGAGYFIYSRTGQQFGFNGRYVFGRLSLTL</sequence>
<evidence type="ECO:0000256" key="1">
    <source>
        <dbReference type="ARBA" id="ARBA00004442"/>
    </source>
</evidence>
<dbReference type="AlphaFoldDB" id="A0A645F0H1"/>
<reference evidence="5" key="1">
    <citation type="submission" date="2019-08" db="EMBL/GenBank/DDBJ databases">
        <authorList>
            <person name="Kucharzyk K."/>
            <person name="Murdoch R.W."/>
            <person name="Higgins S."/>
            <person name="Loffler F."/>
        </authorList>
    </citation>
    <scope>NUCLEOTIDE SEQUENCE</scope>
</reference>
<protein>
    <recommendedName>
        <fullName evidence="4">TonB-dependent receptor-like beta-barrel domain-containing protein</fullName>
    </recommendedName>
</protein>
<evidence type="ECO:0000256" key="3">
    <source>
        <dbReference type="ARBA" id="ARBA00023237"/>
    </source>
</evidence>
<gene>
    <name evidence="5" type="ORF">SDC9_155043</name>
</gene>
<dbReference type="PANTHER" id="PTHR47234">
    <property type="match status" value="1"/>
</dbReference>
<keyword evidence="3" id="KW-0998">Cell outer membrane</keyword>
<comment type="subcellular location">
    <subcellularLocation>
        <location evidence="1">Cell outer membrane</location>
    </subcellularLocation>
</comment>
<dbReference type="PANTHER" id="PTHR47234:SF3">
    <property type="entry name" value="SECRETIN_TONB SHORT N-TERMINAL DOMAIN-CONTAINING PROTEIN"/>
    <property type="match status" value="1"/>
</dbReference>
<organism evidence="5">
    <name type="scientific">bioreactor metagenome</name>
    <dbReference type="NCBI Taxonomy" id="1076179"/>
    <lineage>
        <taxon>unclassified sequences</taxon>
        <taxon>metagenomes</taxon>
        <taxon>ecological metagenomes</taxon>
    </lineage>
</organism>
<accession>A0A645F0H1</accession>
<name>A0A645F0H1_9ZZZZ</name>
<dbReference type="Pfam" id="PF00593">
    <property type="entry name" value="TonB_dep_Rec_b-barrel"/>
    <property type="match status" value="1"/>
</dbReference>
<dbReference type="GO" id="GO:0009279">
    <property type="term" value="C:cell outer membrane"/>
    <property type="evidence" value="ECO:0007669"/>
    <property type="project" value="UniProtKB-SubCell"/>
</dbReference>
<keyword evidence="2" id="KW-0472">Membrane</keyword>